<reference evidence="6 7" key="1">
    <citation type="submission" date="2019-05" db="EMBL/GenBank/DDBJ databases">
        <authorList>
            <person name="Pankratov T."/>
            <person name="Grouzdev D."/>
        </authorList>
    </citation>
    <scope>NUCLEOTIDE SEQUENCE [LARGE SCALE GENOMIC DNA]</scope>
    <source>
        <strain evidence="6 7">KEBCLARHB70R</strain>
    </source>
</reference>
<comment type="similarity">
    <text evidence="2">Belongs to the bacterial solute-binding protein 2 family.</text>
</comment>
<dbReference type="GO" id="GO:0030246">
    <property type="term" value="F:carbohydrate binding"/>
    <property type="evidence" value="ECO:0007669"/>
    <property type="project" value="UniProtKB-ARBA"/>
</dbReference>
<gene>
    <name evidence="6" type="ORF">FE263_16985</name>
</gene>
<evidence type="ECO:0000313" key="7">
    <source>
        <dbReference type="Proteomes" id="UP000305654"/>
    </source>
</evidence>
<protein>
    <submittedName>
        <fullName evidence="6">Substrate-binding domain-containing protein</fullName>
    </submittedName>
</protein>
<dbReference type="RefSeq" id="WP_138327205.1">
    <property type="nucleotide sequence ID" value="NZ_VCDI01000006.1"/>
</dbReference>
<dbReference type="InterPro" id="IPR025997">
    <property type="entry name" value="SBP_2_dom"/>
</dbReference>
<evidence type="ECO:0000256" key="3">
    <source>
        <dbReference type="ARBA" id="ARBA00022729"/>
    </source>
</evidence>
<evidence type="ECO:0000259" key="5">
    <source>
        <dbReference type="Pfam" id="PF13407"/>
    </source>
</evidence>
<dbReference type="AlphaFoldDB" id="A0A5R9J3L1"/>
<keyword evidence="7" id="KW-1185">Reference proteome</keyword>
<proteinExistence type="inferred from homology"/>
<dbReference type="InterPro" id="IPR028082">
    <property type="entry name" value="Peripla_BP_I"/>
</dbReference>
<evidence type="ECO:0000256" key="4">
    <source>
        <dbReference type="SAM" id="SignalP"/>
    </source>
</evidence>
<feature type="chain" id="PRO_5024367756" evidence="4">
    <location>
        <begin position="27"/>
        <end position="375"/>
    </location>
</feature>
<dbReference type="Gene3D" id="3.40.50.2300">
    <property type="match status" value="2"/>
</dbReference>
<organism evidence="6 7">
    <name type="scientific">Lichenicoccus roseus</name>
    <dbReference type="NCBI Taxonomy" id="2683649"/>
    <lineage>
        <taxon>Bacteria</taxon>
        <taxon>Pseudomonadati</taxon>
        <taxon>Pseudomonadota</taxon>
        <taxon>Alphaproteobacteria</taxon>
        <taxon>Acetobacterales</taxon>
        <taxon>Acetobacteraceae</taxon>
        <taxon>Lichenicoccus</taxon>
    </lineage>
</organism>
<dbReference type="Pfam" id="PF13407">
    <property type="entry name" value="Peripla_BP_4"/>
    <property type="match status" value="1"/>
</dbReference>
<name>A0A5R9J3L1_9PROT</name>
<keyword evidence="3 4" id="KW-0732">Signal</keyword>
<dbReference type="PANTHER" id="PTHR46847">
    <property type="entry name" value="D-ALLOSE-BINDING PERIPLASMIC PROTEIN-RELATED"/>
    <property type="match status" value="1"/>
</dbReference>
<comment type="subcellular location">
    <subcellularLocation>
        <location evidence="1">Cell envelope</location>
    </subcellularLocation>
</comment>
<evidence type="ECO:0000256" key="1">
    <source>
        <dbReference type="ARBA" id="ARBA00004196"/>
    </source>
</evidence>
<evidence type="ECO:0000313" key="6">
    <source>
        <dbReference type="EMBL" id="TLU71569.1"/>
    </source>
</evidence>
<comment type="caution">
    <text evidence="6">The sequence shown here is derived from an EMBL/GenBank/DDBJ whole genome shotgun (WGS) entry which is preliminary data.</text>
</comment>
<dbReference type="PANTHER" id="PTHR46847:SF1">
    <property type="entry name" value="D-ALLOSE-BINDING PERIPLASMIC PROTEIN-RELATED"/>
    <property type="match status" value="1"/>
</dbReference>
<feature type="signal peptide" evidence="4">
    <location>
        <begin position="1"/>
        <end position="26"/>
    </location>
</feature>
<dbReference type="OrthoDB" id="9147297at2"/>
<dbReference type="SUPFAM" id="SSF53822">
    <property type="entry name" value="Periplasmic binding protein-like I"/>
    <property type="match status" value="1"/>
</dbReference>
<evidence type="ECO:0000256" key="2">
    <source>
        <dbReference type="ARBA" id="ARBA00007639"/>
    </source>
</evidence>
<dbReference type="Proteomes" id="UP000305654">
    <property type="component" value="Unassembled WGS sequence"/>
</dbReference>
<accession>A0A5R9J3L1</accession>
<sequence>MMFQLPSIRRAALFTALTMLPVAAHAQEKAKVFLSMSYIGNDWQAEATNMIKAMAASPAIAAKIALQVQVAGPSAQRQIQQINAMVQEGAKAIIVYPISPTALNRVVKNACSRGVMVIAYDAQITEPCAYDVHIDQEAAGRAGGEWLANKLGGKGNIVVITGVPGTSVDTKRTEAAKAVFTRHPGIKIVAEAPGMWSQAVARTELSKILATQSWDKIDGLWMQVGCFTADEMQLEAGIPEEKLKPCAGEGSNGGRIQMLPKGTPVDGANGAYRPMGAPRFSYASVPYSGAYALKLVLDKLGGKDVPHDTVLPLPQVTNATVKLCKTGTWKEMSEGCNVFEPSAVTNPGWFASIYSAQTPEVGLNAALKAEPEKLD</sequence>
<feature type="domain" description="Periplasmic binding protein" evidence="5">
    <location>
        <begin position="33"/>
        <end position="222"/>
    </location>
</feature>
<dbReference type="EMBL" id="VCDI01000006">
    <property type="protein sequence ID" value="TLU71569.1"/>
    <property type="molecule type" value="Genomic_DNA"/>
</dbReference>
<dbReference type="CDD" id="cd19998">
    <property type="entry name" value="PBP1_ABC_sugar_binding-like"/>
    <property type="match status" value="1"/>
</dbReference>
<dbReference type="GO" id="GO:0030313">
    <property type="term" value="C:cell envelope"/>
    <property type="evidence" value="ECO:0007669"/>
    <property type="project" value="UniProtKB-SubCell"/>
</dbReference>